<dbReference type="AlphaFoldDB" id="A0A1S3K119"/>
<dbReference type="PROSITE" id="PS00658">
    <property type="entry name" value="FORK_HEAD_2"/>
    <property type="match status" value="1"/>
</dbReference>
<dbReference type="Pfam" id="PF00250">
    <property type="entry name" value="Forkhead"/>
    <property type="match status" value="1"/>
</dbReference>
<dbReference type="SUPFAM" id="SSF46785">
    <property type="entry name" value="Winged helix' DNA-binding domain"/>
    <property type="match status" value="1"/>
</dbReference>
<gene>
    <name evidence="10" type="primary">LOC106177931</name>
</gene>
<dbReference type="InterPro" id="IPR036388">
    <property type="entry name" value="WH-like_DNA-bd_sf"/>
</dbReference>
<evidence type="ECO:0000256" key="4">
    <source>
        <dbReference type="ARBA" id="ARBA00023163"/>
    </source>
</evidence>
<evidence type="ECO:0000313" key="9">
    <source>
        <dbReference type="Proteomes" id="UP000085678"/>
    </source>
</evidence>
<dbReference type="InterPro" id="IPR036390">
    <property type="entry name" value="WH_DNA-bd_sf"/>
</dbReference>
<dbReference type="RefSeq" id="XP_013416328.1">
    <property type="nucleotide sequence ID" value="XM_013560874.1"/>
</dbReference>
<dbReference type="GO" id="GO:0000981">
    <property type="term" value="F:DNA-binding transcription factor activity, RNA polymerase II-specific"/>
    <property type="evidence" value="ECO:0007669"/>
    <property type="project" value="TreeGrafter"/>
</dbReference>
<evidence type="ECO:0000256" key="3">
    <source>
        <dbReference type="ARBA" id="ARBA00023125"/>
    </source>
</evidence>
<evidence type="ECO:0000259" key="8">
    <source>
        <dbReference type="PROSITE" id="PS50039"/>
    </source>
</evidence>
<dbReference type="InterPro" id="IPR001766">
    <property type="entry name" value="Fork_head_dom"/>
</dbReference>
<keyword evidence="2" id="KW-0805">Transcription regulation</keyword>
<feature type="compositionally biased region" description="Polar residues" evidence="7">
    <location>
        <begin position="500"/>
        <end position="522"/>
    </location>
</feature>
<evidence type="ECO:0000256" key="1">
    <source>
        <dbReference type="ARBA" id="ARBA00004123"/>
    </source>
</evidence>
<dbReference type="GO" id="GO:0000978">
    <property type="term" value="F:RNA polymerase II cis-regulatory region sequence-specific DNA binding"/>
    <property type="evidence" value="ECO:0007669"/>
    <property type="project" value="TreeGrafter"/>
</dbReference>
<evidence type="ECO:0000256" key="5">
    <source>
        <dbReference type="ARBA" id="ARBA00023242"/>
    </source>
</evidence>
<feature type="domain" description="Fork-head" evidence="8">
    <location>
        <begin position="75"/>
        <end position="170"/>
    </location>
</feature>
<feature type="region of interest" description="Disordered" evidence="7">
    <location>
        <begin position="294"/>
        <end position="317"/>
    </location>
</feature>
<dbReference type="InterPro" id="IPR045912">
    <property type="entry name" value="FOXJ2/3-like"/>
</dbReference>
<feature type="DNA-binding region" description="Fork-head" evidence="6">
    <location>
        <begin position="75"/>
        <end position="170"/>
    </location>
</feature>
<keyword evidence="5 6" id="KW-0539">Nucleus</keyword>
<evidence type="ECO:0000256" key="7">
    <source>
        <dbReference type="SAM" id="MobiDB-lite"/>
    </source>
</evidence>
<sequence>MAELDRLDSSLTTMDWLPRLNVRGAMTGERGGGGMVDTGAKAPGGMTAMRKAPNSPLDTSATLDQNEAQQVKDGKPPYSYANLITFAINSSNKKKMTLSEIYQWICDNFPYYREAGNGWKNSIRHNLSLNKCFLKVPRSKDDPGKGSYWAIDSNPPDDSIPGRTKKRRSSDRLSPYSPDGSFSSSNNSMGSPTLNTINMHNSFSPQHSAGQTPLRSSFVENNPAFEDLSASFRSLYKSVFESSQVGLQQFLGSSSTQLRLSSSQIPSVVGGNPVQSLPHSGDLENACNFIKEEEEEEARNGHGKVPPLTNSGNLGLGPFVNQSQQGHSFSCSQGSYSSSYSSCSRQSYSRSLPNVQGCTNTCAGNQSLSASNIDWLANLDALKESVRLAGTSQLDWQHIDMTQFQGLMESMKQADQNNWSLNPQEFADLASSLNSFFQQAGILQQSQQGVQVNYDLFNSHNSHHSSASSSISGNYNSHSSSQAGSLMSNSGTHLMPPTPGSQHSLSPQISPRQMQHSGSYNQHMPMNPPPPPRQPPPQYNSKPSDEIEFEFDYDKLL</sequence>
<keyword evidence="4" id="KW-0804">Transcription</keyword>
<dbReference type="InterPro" id="IPR018122">
    <property type="entry name" value="TF_fork_head_CS_1"/>
</dbReference>
<proteinExistence type="predicted"/>
<comment type="subcellular location">
    <subcellularLocation>
        <location evidence="1 6">Nucleus</location>
    </subcellularLocation>
</comment>
<dbReference type="InParanoid" id="A0A1S3K119"/>
<protein>
    <submittedName>
        <fullName evidence="10">Forkhead box protein J3 isoform X1</fullName>
    </submittedName>
</protein>
<keyword evidence="9" id="KW-1185">Reference proteome</keyword>
<dbReference type="GeneID" id="106177931"/>
<dbReference type="FunFam" id="1.10.10.10:FF:000088">
    <property type="entry name" value="Forkhead box protein J3"/>
    <property type="match status" value="1"/>
</dbReference>
<name>A0A1S3K119_LINAN</name>
<dbReference type="CDD" id="cd20024">
    <property type="entry name" value="FH_FOXJ2-like"/>
    <property type="match status" value="1"/>
</dbReference>
<organism evidence="9 10">
    <name type="scientific">Lingula anatina</name>
    <name type="common">Brachiopod</name>
    <name type="synonym">Lingula unguis</name>
    <dbReference type="NCBI Taxonomy" id="7574"/>
    <lineage>
        <taxon>Eukaryota</taxon>
        <taxon>Metazoa</taxon>
        <taxon>Spiralia</taxon>
        <taxon>Lophotrochozoa</taxon>
        <taxon>Brachiopoda</taxon>
        <taxon>Linguliformea</taxon>
        <taxon>Lingulata</taxon>
        <taxon>Lingulida</taxon>
        <taxon>Linguloidea</taxon>
        <taxon>Lingulidae</taxon>
        <taxon>Lingula</taxon>
    </lineage>
</organism>
<feature type="compositionally biased region" description="Low complexity" evidence="7">
    <location>
        <begin position="461"/>
        <end position="481"/>
    </location>
</feature>
<dbReference type="Gene3D" id="1.10.10.10">
    <property type="entry name" value="Winged helix-like DNA-binding domain superfamily/Winged helix DNA-binding domain"/>
    <property type="match status" value="1"/>
</dbReference>
<dbReference type="STRING" id="7574.A0A1S3K119"/>
<feature type="compositionally biased region" description="Low complexity" evidence="7">
    <location>
        <begin position="174"/>
        <end position="192"/>
    </location>
</feature>
<dbReference type="PANTHER" id="PTHR46078">
    <property type="entry name" value="FORKHEAD BOX PROTEIN J2 FAMILY MEMBER"/>
    <property type="match status" value="1"/>
</dbReference>
<evidence type="ECO:0000256" key="2">
    <source>
        <dbReference type="ARBA" id="ARBA00023015"/>
    </source>
</evidence>
<dbReference type="InterPro" id="IPR030456">
    <property type="entry name" value="TF_fork_head_CS_2"/>
</dbReference>
<feature type="compositionally biased region" description="Pro residues" evidence="7">
    <location>
        <begin position="526"/>
        <end position="538"/>
    </location>
</feature>
<keyword evidence="3 6" id="KW-0238">DNA-binding</keyword>
<dbReference type="PROSITE" id="PS00657">
    <property type="entry name" value="FORK_HEAD_1"/>
    <property type="match status" value="1"/>
</dbReference>
<dbReference type="PRINTS" id="PR00053">
    <property type="entry name" value="FORKHEAD"/>
</dbReference>
<dbReference type="SMART" id="SM00339">
    <property type="entry name" value="FH"/>
    <property type="match status" value="1"/>
</dbReference>
<evidence type="ECO:0000313" key="10">
    <source>
        <dbReference type="RefSeq" id="XP_013416328.1"/>
    </source>
</evidence>
<feature type="region of interest" description="Disordered" evidence="7">
    <location>
        <begin position="140"/>
        <end position="217"/>
    </location>
</feature>
<dbReference type="PROSITE" id="PS50039">
    <property type="entry name" value="FORK_HEAD_3"/>
    <property type="match status" value="1"/>
</dbReference>
<reference evidence="10" key="1">
    <citation type="submission" date="2025-08" db="UniProtKB">
        <authorList>
            <consortium name="RefSeq"/>
        </authorList>
    </citation>
    <scope>IDENTIFICATION</scope>
    <source>
        <tissue evidence="10">Gonads</tissue>
    </source>
</reference>
<dbReference type="GO" id="GO:0005634">
    <property type="term" value="C:nucleus"/>
    <property type="evidence" value="ECO:0007669"/>
    <property type="project" value="UniProtKB-SubCell"/>
</dbReference>
<feature type="compositionally biased region" description="Polar residues" evidence="7">
    <location>
        <begin position="482"/>
        <end position="492"/>
    </location>
</feature>
<evidence type="ECO:0000256" key="6">
    <source>
        <dbReference type="PROSITE-ProRule" id="PRU00089"/>
    </source>
</evidence>
<dbReference type="PANTHER" id="PTHR46078:SF2">
    <property type="entry name" value="FORK-HEAD DOMAIN-CONTAINING PROTEIN"/>
    <property type="match status" value="1"/>
</dbReference>
<dbReference type="Proteomes" id="UP000085678">
    <property type="component" value="Unplaced"/>
</dbReference>
<dbReference type="OrthoDB" id="10029558at2759"/>
<feature type="region of interest" description="Disordered" evidence="7">
    <location>
        <begin position="461"/>
        <end position="545"/>
    </location>
</feature>
<dbReference type="KEGG" id="lak:106177931"/>
<accession>A0A1S3K119</accession>
<feature type="compositionally biased region" description="Polar residues" evidence="7">
    <location>
        <begin position="193"/>
        <end position="217"/>
    </location>
</feature>